<proteinExistence type="predicted"/>
<protein>
    <submittedName>
        <fullName evidence="1">Uncharacterized protein</fullName>
    </submittedName>
</protein>
<dbReference type="EMBL" id="QEQK01000001">
    <property type="protein sequence ID" value="PWN57792.1"/>
    <property type="molecule type" value="Genomic_DNA"/>
</dbReference>
<keyword evidence="2" id="KW-1185">Reference proteome</keyword>
<comment type="caution">
    <text evidence="1">The sequence shown here is derived from an EMBL/GenBank/DDBJ whole genome shotgun (WGS) entry which is preliminary data.</text>
</comment>
<name>A0A363UQN6_9GAMM</name>
<gene>
    <name evidence="1" type="ORF">DEH80_01245</name>
</gene>
<accession>A0A363UQN6</accession>
<reference evidence="1 2" key="1">
    <citation type="submission" date="2018-05" db="EMBL/GenBank/DDBJ databases">
        <title>Abyssibacter profundi OUC007T gen. nov., sp. nov, a marine bacterium isolated from seawater of the Mariana Trench.</title>
        <authorList>
            <person name="Zhou S."/>
        </authorList>
    </citation>
    <scope>NUCLEOTIDE SEQUENCE [LARGE SCALE GENOMIC DNA]</scope>
    <source>
        <strain evidence="1 2">OUC007</strain>
    </source>
</reference>
<dbReference type="Proteomes" id="UP000251800">
    <property type="component" value="Unassembled WGS sequence"/>
</dbReference>
<organism evidence="1 2">
    <name type="scientific">Abyssibacter profundi</name>
    <dbReference type="NCBI Taxonomy" id="2182787"/>
    <lineage>
        <taxon>Bacteria</taxon>
        <taxon>Pseudomonadati</taxon>
        <taxon>Pseudomonadota</taxon>
        <taxon>Gammaproteobacteria</taxon>
        <taxon>Chromatiales</taxon>
        <taxon>Oceanococcaceae</taxon>
        <taxon>Abyssibacter</taxon>
    </lineage>
</organism>
<evidence type="ECO:0000313" key="2">
    <source>
        <dbReference type="Proteomes" id="UP000251800"/>
    </source>
</evidence>
<sequence>MFAAVGTLAPLTSNAATVSGDVDPGFGQSGYQERVHSEPAFRNPQALVESMRGIDYAQGLDREGIFYPHNQSLSLSGLLPNGTVDTEAPRNGFGELLIQDGRDREFELLGIVMGRDNKRYAALRTQDNGPAGYLGIIGADGAIELSTNASAEDLGTILAIAGTGNGVALLANGGIHRSDPNFDIFIDVYRANYGSTALERETIDTRGQSWYEIFGAVGLGDDRFAVLVSELDDLASDDTFETLAYVVGPDNRIDTRYGNNGVIDAMPIEHSGDTFDVEYIAADLQGRLYVVRSGNPQGGTENFTPGHITRYAANGELDTGWASQGVLVAPMARNAALLFFGEGRMLVPHHFRTNGGRQYVVTAYSGDGSVDTSVGNSGQLTFVLTNDQPNEQHYGAQIASIGSSGGALVTGHKTDDANGGTHADWFVRTGPLVDLSADPVSFDQPTVDPGTQAESTAVTVSGLQDGVAAFAQMDSGEVSVNGGEFVSEPQLVSNGDSIRVRHVASPSPTTDKTTFLRIGGTPIRATGKQTRGFRFVQHANYQGGAGLANADEFPFTSTTTAIDTEIDPISFDAVTGVTGGQEVFSNTQTITGINATATITVTDGGVVVNGTRFSSGVANLDEGDVIRLFTNAARTADTQKLVDVSISGVVLQWSVTSGEAAPSGGGSGSLPLLSLVLGLIAAIRLRGAARLSDGAKA</sequence>
<evidence type="ECO:0000313" key="1">
    <source>
        <dbReference type="EMBL" id="PWN57792.1"/>
    </source>
</evidence>
<dbReference type="AlphaFoldDB" id="A0A363UQN6"/>